<feature type="region of interest" description="Disordered" evidence="1">
    <location>
        <begin position="86"/>
        <end position="135"/>
    </location>
</feature>
<dbReference type="HOGENOM" id="CLU_603944_0_0_9"/>
<dbReference type="RefSeq" id="WP_006906025.1">
    <property type="nucleotide sequence ID" value="NZ_GG665866.1"/>
</dbReference>
<comment type="caution">
    <text evidence="2">The sequence shown here is derived from an EMBL/GenBank/DDBJ whole genome shotgun (WGS) entry which is preliminary data.</text>
</comment>
<dbReference type="eggNOG" id="ENOG502ZGGX">
    <property type="taxonomic scope" value="Bacteria"/>
</dbReference>
<feature type="compositionally biased region" description="Low complexity" evidence="1">
    <location>
        <begin position="119"/>
        <end position="135"/>
    </location>
</feature>
<evidence type="ECO:0000313" key="2">
    <source>
        <dbReference type="EMBL" id="EEP28206.1"/>
    </source>
</evidence>
<protein>
    <submittedName>
        <fullName evidence="2">Uncharacterized protein</fullName>
    </submittedName>
</protein>
<evidence type="ECO:0000313" key="3">
    <source>
        <dbReference type="Proteomes" id="UP000003494"/>
    </source>
</evidence>
<organism evidence="2 3">
    <name type="scientific">Shuttleworthella satelles DSM 14600</name>
    <dbReference type="NCBI Taxonomy" id="626523"/>
    <lineage>
        <taxon>Bacteria</taxon>
        <taxon>Bacillati</taxon>
        <taxon>Bacillota</taxon>
        <taxon>Clostridia</taxon>
        <taxon>Lachnospirales</taxon>
        <taxon>Lachnospiraceae</taxon>
        <taxon>Shuttleworthella</taxon>
    </lineage>
</organism>
<reference evidence="2" key="1">
    <citation type="submission" date="2009-04" db="EMBL/GenBank/DDBJ databases">
        <authorList>
            <person name="Weinstock G."/>
            <person name="Sodergren E."/>
            <person name="Clifton S."/>
            <person name="Fulton L."/>
            <person name="Fulton B."/>
            <person name="Courtney L."/>
            <person name="Fronick C."/>
            <person name="Harrison M."/>
            <person name="Strong C."/>
            <person name="Farmer C."/>
            <person name="Delahaunty K."/>
            <person name="Markovic C."/>
            <person name="Hall O."/>
            <person name="Minx P."/>
            <person name="Tomlinson C."/>
            <person name="Mitreva M."/>
            <person name="Nelson J."/>
            <person name="Hou S."/>
            <person name="Wollam A."/>
            <person name="Pepin K.H."/>
            <person name="Johnson M."/>
            <person name="Bhonagiri V."/>
            <person name="Nash W.E."/>
            <person name="Warren W."/>
            <person name="Chinwalla A."/>
            <person name="Mardis E.R."/>
            <person name="Wilson R.K."/>
        </authorList>
    </citation>
    <scope>NUCLEOTIDE SEQUENCE [LARGE SCALE GENOMIC DNA]</scope>
    <source>
        <strain evidence="2">DSM 14600</strain>
    </source>
</reference>
<dbReference type="EMBL" id="ACIP02000002">
    <property type="protein sequence ID" value="EEP28206.1"/>
    <property type="molecule type" value="Genomic_DNA"/>
</dbReference>
<gene>
    <name evidence="2" type="ORF">GCWU000342_01014</name>
</gene>
<sequence length="453" mass="48966">MDRLDMAKIFAEQQAEPKETATTTTVTALATSDSVDGTVYIDMGGVTISGDDSQSVPIATTVAVKKGDTVRVELLGADGKAKTPTVTGVVGGGDRTQKAVTEAKDDAGKAKDTAKQASDKASQAQSAADGAKQTAAEAKEETKMLKNLIRETEEGITLGKSEDGLTYSTPYVALDASGSYKIKDTSNTTLMQLSGNALVFDGKAVRIGQSSGAHLEMYNAHDYLDGEMKSVSNATLVSNGSSSLIVTNGEHAVAIEAHSANDEAEIIAKRINFRDLSDPINTSVGGTVEEWKEAFEGGRNAKNLEAKIKDEFREILGSVLASISDLKAKTDDTKDYVMDQYFSPERTTWSWRKWKSGLCEMWVIAGVDSTSGWSKVGSAEIWSYREYFHLPIKLIALEDVHLDTDRDGWVTSSSEDPNLDSLGRVYFTLYQPTGSDGLDKSHTVRIYVRGRYK</sequence>
<feature type="compositionally biased region" description="Basic and acidic residues" evidence="1">
    <location>
        <begin position="95"/>
        <end position="118"/>
    </location>
</feature>
<dbReference type="STRING" id="626523.GCWU000342_01014"/>
<evidence type="ECO:0000256" key="1">
    <source>
        <dbReference type="SAM" id="MobiDB-lite"/>
    </source>
</evidence>
<accession>C4GAR3</accession>
<name>C4GAR3_9FIRM</name>
<dbReference type="AlphaFoldDB" id="C4GAR3"/>
<proteinExistence type="predicted"/>
<keyword evidence="3" id="KW-1185">Reference proteome</keyword>
<dbReference type="Proteomes" id="UP000003494">
    <property type="component" value="Unassembled WGS sequence"/>
</dbReference>